<evidence type="ECO:0000313" key="3">
    <source>
        <dbReference type="Proteomes" id="UP001174136"/>
    </source>
</evidence>
<comment type="caution">
    <text evidence="2">The sequence shown here is derived from an EMBL/GenBank/DDBJ whole genome shotgun (WGS) entry which is preliminary data.</text>
</comment>
<accession>A0AA47NYE0</accession>
<gene>
    <name evidence="2" type="ORF">N1851_022543</name>
</gene>
<sequence>MALFYFMDLELSTVAYEYKMKGVEEVKYMRGEEERVNARNQENLEKSSVQYRGKLHKEVSGANANKTNIHTSESQQEFFRMLDEKIEKGWNRASQRKGKQALVMELFRPWRCKNMGSDRKEPIIIDIFFILIQIIVTVFHCSDALLALLALSFCIYQLSFSPATTTPSLPQLNRFITAHGGIITSHHVEQGVNQRLPLGQYSSKTGGDDARVKRATPWGPRQRTTIQEETEGEKKKRG</sequence>
<feature type="region of interest" description="Disordered" evidence="1">
    <location>
        <begin position="199"/>
        <end position="238"/>
    </location>
</feature>
<evidence type="ECO:0000256" key="1">
    <source>
        <dbReference type="SAM" id="MobiDB-lite"/>
    </source>
</evidence>
<keyword evidence="3" id="KW-1185">Reference proteome</keyword>
<proteinExistence type="predicted"/>
<dbReference type="AlphaFoldDB" id="A0AA47NYE0"/>
<dbReference type="EMBL" id="JAOPHQ010004092">
    <property type="protein sequence ID" value="KAK0140482.1"/>
    <property type="molecule type" value="Genomic_DNA"/>
</dbReference>
<reference evidence="2" key="1">
    <citation type="journal article" date="2023" name="Front. Mar. Sci.">
        <title>A new Merluccius polli reference genome to investigate the effects of global change in West African waters.</title>
        <authorList>
            <person name="Mateo J.L."/>
            <person name="Blanco-Fernandez C."/>
            <person name="Garcia-Vazquez E."/>
            <person name="Machado-Schiaffino G."/>
        </authorList>
    </citation>
    <scope>NUCLEOTIDE SEQUENCE</scope>
    <source>
        <strain evidence="2">C29</strain>
        <tissue evidence="2">Fin</tissue>
    </source>
</reference>
<name>A0AA47NYE0_MERPO</name>
<protein>
    <submittedName>
        <fullName evidence="2">Uncharacterized protein</fullName>
    </submittedName>
</protein>
<dbReference type="Proteomes" id="UP001174136">
    <property type="component" value="Unassembled WGS sequence"/>
</dbReference>
<evidence type="ECO:0000313" key="2">
    <source>
        <dbReference type="EMBL" id="KAK0140482.1"/>
    </source>
</evidence>
<dbReference type="PANTHER" id="PTHR14974">
    <property type="entry name" value="SIMILAR TO RIKEN CDNA 1700025G04 GENE"/>
    <property type="match status" value="1"/>
</dbReference>
<dbReference type="PANTHER" id="PTHR14974:SF3">
    <property type="entry name" value="SIMILAR TO RIKEN CDNA 1700025G04 GENE"/>
    <property type="match status" value="1"/>
</dbReference>
<dbReference type="InterPro" id="IPR027967">
    <property type="entry name" value="DUF4612"/>
</dbReference>
<dbReference type="Pfam" id="PF15389">
    <property type="entry name" value="DUF4612"/>
    <property type="match status" value="1"/>
</dbReference>
<organism evidence="2 3">
    <name type="scientific">Merluccius polli</name>
    <name type="common">Benguela hake</name>
    <name type="synonym">Merluccius cadenati</name>
    <dbReference type="NCBI Taxonomy" id="89951"/>
    <lineage>
        <taxon>Eukaryota</taxon>
        <taxon>Metazoa</taxon>
        <taxon>Chordata</taxon>
        <taxon>Craniata</taxon>
        <taxon>Vertebrata</taxon>
        <taxon>Euteleostomi</taxon>
        <taxon>Actinopterygii</taxon>
        <taxon>Neopterygii</taxon>
        <taxon>Teleostei</taxon>
        <taxon>Neoteleostei</taxon>
        <taxon>Acanthomorphata</taxon>
        <taxon>Zeiogadaria</taxon>
        <taxon>Gadariae</taxon>
        <taxon>Gadiformes</taxon>
        <taxon>Gadoidei</taxon>
        <taxon>Merlucciidae</taxon>
        <taxon>Merluccius</taxon>
    </lineage>
</organism>